<keyword evidence="2" id="KW-1133">Transmembrane helix</keyword>
<evidence type="ECO:0000313" key="3">
    <source>
        <dbReference type="EMBL" id="CAK0785857.1"/>
    </source>
</evidence>
<dbReference type="SUPFAM" id="SSF63825">
    <property type="entry name" value="YWTD domain"/>
    <property type="match status" value="1"/>
</dbReference>
<keyword evidence="2" id="KW-0472">Membrane</keyword>
<dbReference type="PANTHER" id="PTHR31270">
    <property type="entry name" value="GLUTAMINYL-PEPTIDE CYCLOTRANSFERASE"/>
    <property type="match status" value="1"/>
</dbReference>
<protein>
    <recommendedName>
        <fullName evidence="5">Glutamine cyclotransferase</fullName>
    </recommendedName>
</protein>
<dbReference type="AlphaFoldDB" id="A0AAV1IGP4"/>
<comment type="caution">
    <text evidence="3">The sequence shown here is derived from an EMBL/GenBank/DDBJ whole genome shotgun (WGS) entry which is preliminary data.</text>
</comment>
<reference evidence="3 4" key="1">
    <citation type="submission" date="2023-10" db="EMBL/GenBank/DDBJ databases">
        <authorList>
            <person name="Maclean D."/>
            <person name="Macfadyen A."/>
        </authorList>
    </citation>
    <scope>NUCLEOTIDE SEQUENCE [LARGE SCALE GENOMIC DNA]</scope>
</reference>
<organism evidence="3 4">
    <name type="scientific">Coccomyxa viridis</name>
    <dbReference type="NCBI Taxonomy" id="1274662"/>
    <lineage>
        <taxon>Eukaryota</taxon>
        <taxon>Viridiplantae</taxon>
        <taxon>Chlorophyta</taxon>
        <taxon>core chlorophytes</taxon>
        <taxon>Trebouxiophyceae</taxon>
        <taxon>Trebouxiophyceae incertae sedis</taxon>
        <taxon>Coccomyxaceae</taxon>
        <taxon>Coccomyxa</taxon>
    </lineage>
</organism>
<evidence type="ECO:0000256" key="2">
    <source>
        <dbReference type="SAM" id="Phobius"/>
    </source>
</evidence>
<name>A0AAV1IGP4_9CHLO</name>
<evidence type="ECO:0000313" key="4">
    <source>
        <dbReference type="Proteomes" id="UP001314263"/>
    </source>
</evidence>
<dbReference type="Proteomes" id="UP001314263">
    <property type="component" value="Unassembled WGS sequence"/>
</dbReference>
<dbReference type="Pfam" id="PF05096">
    <property type="entry name" value="Glu_cyclase_2"/>
    <property type="match status" value="1"/>
</dbReference>
<dbReference type="GO" id="GO:0016603">
    <property type="term" value="F:glutaminyl-peptide cyclotransferase activity"/>
    <property type="evidence" value="ECO:0007669"/>
    <property type="project" value="InterPro"/>
</dbReference>
<feature type="region of interest" description="Disordered" evidence="1">
    <location>
        <begin position="1"/>
        <end position="26"/>
    </location>
</feature>
<gene>
    <name evidence="3" type="ORF">CVIRNUC_009069</name>
</gene>
<evidence type="ECO:0008006" key="5">
    <source>
        <dbReference type="Google" id="ProtNLM"/>
    </source>
</evidence>
<feature type="transmembrane region" description="Helical" evidence="2">
    <location>
        <begin position="36"/>
        <end position="55"/>
    </location>
</feature>
<evidence type="ECO:0000256" key="1">
    <source>
        <dbReference type="SAM" id="MobiDB-lite"/>
    </source>
</evidence>
<keyword evidence="2" id="KW-0812">Transmembrane</keyword>
<dbReference type="Gene3D" id="2.130.10.10">
    <property type="entry name" value="YVTN repeat-like/Quinoprotein amine dehydrogenase"/>
    <property type="match status" value="1"/>
</dbReference>
<dbReference type="InterPro" id="IPR015943">
    <property type="entry name" value="WD40/YVTN_repeat-like_dom_sf"/>
</dbReference>
<accession>A0AAV1IGP4</accession>
<dbReference type="PANTHER" id="PTHR31270:SF1">
    <property type="entry name" value="GLUTAMINYL-PEPTIDE CYCLOTRANSFERASE"/>
    <property type="match status" value="1"/>
</dbReference>
<sequence length="342" mass="36955">MAKKQRTRRLQAGSQQPAEVAESAGEGRSLSTMARMCILALGALLLLGFLMSALGQSIPFLSDLTQSEAPASASPSSGPQLYSYDIIETYPHDPNAFTQGLDYDKVDGADAFWESTGMYGQSTVRLVDLKTGDVIKEHTMDPSDFGEGLTKLGNTVYQEIWKSGKLYEYPVANLDNVKSAAGPLSDGWGLTTDQTSLIMSDGSSTLSWVDPQSLAVQRTISVTDGGQGVNALNELEWVDGEVWANIWLTNCIARIDPTSGAVKGWITLSSLTDNLKAQNLAQTNPMDVLNGIAWDKTTGRVFVTGKYWPRLYSIKARLTSANPNAFELLSVRHTCIKSSAGV</sequence>
<dbReference type="InterPro" id="IPR007788">
    <property type="entry name" value="QCT"/>
</dbReference>
<proteinExistence type="predicted"/>
<dbReference type="EMBL" id="CAUYUE010000013">
    <property type="protein sequence ID" value="CAK0785857.1"/>
    <property type="molecule type" value="Genomic_DNA"/>
</dbReference>
<keyword evidence="4" id="KW-1185">Reference proteome</keyword>